<dbReference type="EMBL" id="QGSZ01000153">
    <property type="protein sequence ID" value="RQX05617.1"/>
    <property type="molecule type" value="Genomic_DNA"/>
</dbReference>
<organism evidence="1 2">
    <name type="scientific">Micromonospora inaquosa</name>
    <dbReference type="NCBI Taxonomy" id="2203716"/>
    <lineage>
        <taxon>Bacteria</taxon>
        <taxon>Bacillati</taxon>
        <taxon>Actinomycetota</taxon>
        <taxon>Actinomycetes</taxon>
        <taxon>Micromonosporales</taxon>
        <taxon>Micromonosporaceae</taxon>
        <taxon>Micromonospora</taxon>
    </lineage>
</organism>
<keyword evidence="2" id="KW-1185">Reference proteome</keyword>
<proteinExistence type="predicted"/>
<dbReference type="AlphaFoldDB" id="A0A3N9XGC0"/>
<evidence type="ECO:0008006" key="3">
    <source>
        <dbReference type="Google" id="ProtNLM"/>
    </source>
</evidence>
<dbReference type="OrthoDB" id="3353677at2"/>
<protein>
    <recommendedName>
        <fullName evidence="3">Tyr recombinase domain-containing protein</fullName>
    </recommendedName>
</protein>
<evidence type="ECO:0000313" key="1">
    <source>
        <dbReference type="EMBL" id="RQX05617.1"/>
    </source>
</evidence>
<sequence length="116" mass="13161">MTRRDVPAMLVLLVAVTGRNIETVKELPAHHRLLDGRAVEVQLTKRRRGAGRWVQTVTWEIGPPGRELHHPGGLYLLLHRLMASGRELSTGPSSFWAVWRNLRRQARATVIETRTA</sequence>
<comment type="caution">
    <text evidence="1">The sequence shown here is derived from an EMBL/GenBank/DDBJ whole genome shotgun (WGS) entry which is preliminary data.</text>
</comment>
<evidence type="ECO:0000313" key="2">
    <source>
        <dbReference type="Proteomes" id="UP000282312"/>
    </source>
</evidence>
<gene>
    <name evidence="1" type="ORF">DLJ59_07155</name>
</gene>
<accession>A0A3N9XGC0</accession>
<dbReference type="RefSeq" id="WP_124771705.1">
    <property type="nucleotide sequence ID" value="NZ_JBEZFR010000010.1"/>
</dbReference>
<reference evidence="1 2" key="1">
    <citation type="submission" date="2018-05" db="EMBL/GenBank/DDBJ databases">
        <title>Micromonospora from Atacama Desert.</title>
        <authorList>
            <person name="Carro L."/>
            <person name="Goodfellow M."/>
            <person name="Klenk H.-P."/>
        </authorList>
    </citation>
    <scope>NUCLEOTIDE SEQUENCE [LARGE SCALE GENOMIC DNA]</scope>
    <source>
        <strain evidence="1 2">LB39</strain>
    </source>
</reference>
<name>A0A3N9XGC0_9ACTN</name>
<dbReference type="Proteomes" id="UP000282312">
    <property type="component" value="Unassembled WGS sequence"/>
</dbReference>